<keyword evidence="4 8" id="KW-0808">Transferase</keyword>
<evidence type="ECO:0000313" key="8">
    <source>
        <dbReference type="EMBL" id="AXG77523.1"/>
    </source>
</evidence>
<dbReference type="NCBIfam" id="TIGR00027">
    <property type="entry name" value="mthyl_TIGR00027"/>
    <property type="match status" value="1"/>
</dbReference>
<dbReference type="PANTHER" id="PTHR43619:SF2">
    <property type="entry name" value="S-ADENOSYL-L-METHIONINE-DEPENDENT METHYLTRANSFERASES SUPERFAMILY PROTEIN"/>
    <property type="match status" value="1"/>
</dbReference>
<comment type="similarity">
    <text evidence="2 6">Belongs to the UPF0677 family.</text>
</comment>
<feature type="region of interest" description="Disordered" evidence="7">
    <location>
        <begin position="1"/>
        <end position="32"/>
    </location>
</feature>
<sequence length="327" mass="35767">MTTDDHGQREPQREPYERDGQREPYEQPHEIPDNTAVRVALWRAMHVRVDPPPLVFEDEIGLRLADPAAGWEDRPDMDPGVTAGFRAAVVARARFVEDLLLQQVDDGVTQYVVLGAGLDTFAQRRPEIAARLRVFEIDQPGTQAWKRRRLIELGYGVPDGLRLVPVDFETAGENGEGGDDGEDREGGEGGEDWWEALTEAGFRPERPAVVACTGVTQYLGKDATAATLRRLAGLAPGSTLAMTFLLPAELLDAADRPLLEAVKPQARAAGTPFVSFYTPDEMLALARDAGFADPRHIPGTALADRYFADRTDGLRPSSGEDLLLATV</sequence>
<evidence type="ECO:0000256" key="6">
    <source>
        <dbReference type="RuleBase" id="RU362030"/>
    </source>
</evidence>
<protein>
    <recommendedName>
        <fullName evidence="6">S-adenosyl-L-methionine-dependent methyltransferase</fullName>
        <ecNumber evidence="6">2.1.1.-</ecNumber>
    </recommendedName>
</protein>
<dbReference type="GO" id="GO:0032259">
    <property type="term" value="P:methylation"/>
    <property type="evidence" value="ECO:0007669"/>
    <property type="project" value="UniProtKB-KW"/>
</dbReference>
<dbReference type="PANTHER" id="PTHR43619">
    <property type="entry name" value="S-ADENOSYL-L-METHIONINE-DEPENDENT METHYLTRANSFERASE YKTD-RELATED"/>
    <property type="match status" value="1"/>
</dbReference>
<dbReference type="EMBL" id="CP031194">
    <property type="protein sequence ID" value="AXG77523.1"/>
    <property type="molecule type" value="Genomic_DNA"/>
</dbReference>
<feature type="compositionally biased region" description="Acidic residues" evidence="7">
    <location>
        <begin position="176"/>
        <end position="190"/>
    </location>
</feature>
<evidence type="ECO:0000313" key="9">
    <source>
        <dbReference type="Proteomes" id="UP000253868"/>
    </source>
</evidence>
<gene>
    <name evidence="8" type="ORF">DVK44_07220</name>
</gene>
<dbReference type="RefSeq" id="WP_114658890.1">
    <property type="nucleotide sequence ID" value="NZ_CP031194.1"/>
</dbReference>
<name>A0A345HLE9_9ACTN</name>
<accession>A0A345HLE9</accession>
<evidence type="ECO:0000256" key="2">
    <source>
        <dbReference type="ARBA" id="ARBA00008138"/>
    </source>
</evidence>
<dbReference type="OrthoDB" id="9806164at2"/>
<dbReference type="GO" id="GO:0008168">
    <property type="term" value="F:methyltransferase activity"/>
    <property type="evidence" value="ECO:0007669"/>
    <property type="project" value="UniProtKB-UniRule"/>
</dbReference>
<dbReference type="Pfam" id="PF04072">
    <property type="entry name" value="LCM"/>
    <property type="match status" value="2"/>
</dbReference>
<dbReference type="EC" id="2.1.1.-" evidence="6"/>
<evidence type="ECO:0000256" key="3">
    <source>
        <dbReference type="ARBA" id="ARBA00022603"/>
    </source>
</evidence>
<evidence type="ECO:0000256" key="5">
    <source>
        <dbReference type="ARBA" id="ARBA00022691"/>
    </source>
</evidence>
<proteinExistence type="inferred from homology"/>
<evidence type="ECO:0000256" key="4">
    <source>
        <dbReference type="ARBA" id="ARBA00022679"/>
    </source>
</evidence>
<dbReference type="InterPro" id="IPR007213">
    <property type="entry name" value="Ppm1/Ppm2/Tcmp"/>
</dbReference>
<comment type="function">
    <text evidence="1 6">Exhibits S-adenosyl-L-methionine-dependent methyltransferase activity.</text>
</comment>
<dbReference type="Gene3D" id="3.40.50.150">
    <property type="entry name" value="Vaccinia Virus protein VP39"/>
    <property type="match status" value="1"/>
</dbReference>
<feature type="region of interest" description="Disordered" evidence="7">
    <location>
        <begin position="169"/>
        <end position="190"/>
    </location>
</feature>
<reference evidence="9" key="1">
    <citation type="submission" date="2018-07" db="EMBL/GenBank/DDBJ databases">
        <authorList>
            <person name="Zhao J."/>
        </authorList>
    </citation>
    <scope>NUCLEOTIDE SEQUENCE [LARGE SCALE GENOMIC DNA]</scope>
    <source>
        <strain evidence="9">GSSD-12</strain>
    </source>
</reference>
<dbReference type="KEGG" id="spad:DVK44_07220"/>
<keyword evidence="3 6" id="KW-0489">Methyltransferase</keyword>
<keyword evidence="9" id="KW-1185">Reference proteome</keyword>
<dbReference type="InterPro" id="IPR011610">
    <property type="entry name" value="SAM_mthyl_Trfase_ML2640-like"/>
</dbReference>
<dbReference type="SUPFAM" id="SSF53335">
    <property type="entry name" value="S-adenosyl-L-methionine-dependent methyltransferases"/>
    <property type="match status" value="1"/>
</dbReference>
<evidence type="ECO:0000256" key="7">
    <source>
        <dbReference type="SAM" id="MobiDB-lite"/>
    </source>
</evidence>
<evidence type="ECO:0000256" key="1">
    <source>
        <dbReference type="ARBA" id="ARBA00003907"/>
    </source>
</evidence>
<organism evidence="8 9">
    <name type="scientific">Streptomyces paludis</name>
    <dbReference type="NCBI Taxonomy" id="2282738"/>
    <lineage>
        <taxon>Bacteria</taxon>
        <taxon>Bacillati</taxon>
        <taxon>Actinomycetota</taxon>
        <taxon>Actinomycetes</taxon>
        <taxon>Kitasatosporales</taxon>
        <taxon>Streptomycetaceae</taxon>
        <taxon>Streptomyces</taxon>
    </lineage>
</organism>
<keyword evidence="5 6" id="KW-0949">S-adenosyl-L-methionine</keyword>
<dbReference type="Proteomes" id="UP000253868">
    <property type="component" value="Chromosome"/>
</dbReference>
<dbReference type="AlphaFoldDB" id="A0A345HLE9"/>
<dbReference type="InterPro" id="IPR029063">
    <property type="entry name" value="SAM-dependent_MTases_sf"/>
</dbReference>